<organism evidence="6 7">
    <name type="scientific">Chamaesiphon polymorphus CCALA 037</name>
    <dbReference type="NCBI Taxonomy" id="2107692"/>
    <lineage>
        <taxon>Bacteria</taxon>
        <taxon>Bacillati</taxon>
        <taxon>Cyanobacteriota</taxon>
        <taxon>Cyanophyceae</taxon>
        <taxon>Gomontiellales</taxon>
        <taxon>Chamaesiphonaceae</taxon>
        <taxon>Chamaesiphon</taxon>
    </lineage>
</organism>
<feature type="transmembrane region" description="Helical" evidence="5">
    <location>
        <begin position="96"/>
        <end position="118"/>
    </location>
</feature>
<dbReference type="OrthoDB" id="9806785at2"/>
<feature type="transmembrane region" description="Helical" evidence="5">
    <location>
        <begin position="40"/>
        <end position="63"/>
    </location>
</feature>
<keyword evidence="7" id="KW-1185">Reference proteome</keyword>
<dbReference type="RefSeq" id="WP_106302599.1">
    <property type="nucleotide sequence ID" value="NZ_PVWO01000073.1"/>
</dbReference>
<evidence type="ECO:0000313" key="7">
    <source>
        <dbReference type="Proteomes" id="UP000238937"/>
    </source>
</evidence>
<comment type="subcellular location">
    <subcellularLocation>
        <location evidence="1">Membrane</location>
        <topology evidence="1">Multi-pass membrane protein</topology>
    </subcellularLocation>
</comment>
<keyword evidence="3 5" id="KW-1133">Transmembrane helix</keyword>
<dbReference type="PANTHER" id="PTHR10361">
    <property type="entry name" value="SODIUM-BILE ACID COTRANSPORTER"/>
    <property type="match status" value="1"/>
</dbReference>
<feature type="transmembrane region" description="Helical" evidence="5">
    <location>
        <begin position="198"/>
        <end position="220"/>
    </location>
</feature>
<evidence type="ECO:0000256" key="5">
    <source>
        <dbReference type="SAM" id="Phobius"/>
    </source>
</evidence>
<dbReference type="AlphaFoldDB" id="A0A2T1GIE6"/>
<accession>A0A2T1GIE6</accession>
<proteinExistence type="predicted"/>
<dbReference type="GO" id="GO:0016020">
    <property type="term" value="C:membrane"/>
    <property type="evidence" value="ECO:0007669"/>
    <property type="project" value="UniProtKB-SubCell"/>
</dbReference>
<dbReference type="EMBL" id="PVWO01000073">
    <property type="protein sequence ID" value="PSB57503.1"/>
    <property type="molecule type" value="Genomic_DNA"/>
</dbReference>
<evidence type="ECO:0000256" key="2">
    <source>
        <dbReference type="ARBA" id="ARBA00022692"/>
    </source>
</evidence>
<evidence type="ECO:0000256" key="4">
    <source>
        <dbReference type="ARBA" id="ARBA00023136"/>
    </source>
</evidence>
<keyword evidence="4 5" id="KW-0472">Membrane</keyword>
<feature type="transmembrane region" description="Helical" evidence="5">
    <location>
        <begin position="175"/>
        <end position="192"/>
    </location>
</feature>
<feature type="transmembrane region" description="Helical" evidence="5">
    <location>
        <begin position="130"/>
        <end position="154"/>
    </location>
</feature>
<dbReference type="Pfam" id="PF01758">
    <property type="entry name" value="SBF"/>
    <property type="match status" value="1"/>
</dbReference>
<protein>
    <submittedName>
        <fullName evidence="6">Bile acid:sodium symporter</fullName>
    </submittedName>
</protein>
<feature type="transmembrane region" description="Helical" evidence="5">
    <location>
        <begin position="6"/>
        <end position="28"/>
    </location>
</feature>
<dbReference type="PANTHER" id="PTHR10361:SF24">
    <property type="entry name" value="P3 PROTEIN"/>
    <property type="match status" value="1"/>
</dbReference>
<evidence type="ECO:0000256" key="1">
    <source>
        <dbReference type="ARBA" id="ARBA00004141"/>
    </source>
</evidence>
<gene>
    <name evidence="6" type="ORF">C7B77_08105</name>
</gene>
<reference evidence="6 7" key="1">
    <citation type="submission" date="2018-03" db="EMBL/GenBank/DDBJ databases">
        <title>The ancient ancestry and fast evolution of plastids.</title>
        <authorList>
            <person name="Moore K.R."/>
            <person name="Magnabosco C."/>
            <person name="Momper L."/>
            <person name="Gold D.A."/>
            <person name="Bosak T."/>
            <person name="Fournier G.P."/>
        </authorList>
    </citation>
    <scope>NUCLEOTIDE SEQUENCE [LARGE SCALE GENOMIC DNA]</scope>
    <source>
        <strain evidence="6 7">CCALA 037</strain>
    </source>
</reference>
<feature type="transmembrane region" description="Helical" evidence="5">
    <location>
        <begin position="232"/>
        <end position="254"/>
    </location>
</feature>
<dbReference type="Proteomes" id="UP000238937">
    <property type="component" value="Unassembled WGS sequence"/>
</dbReference>
<feature type="transmembrane region" description="Helical" evidence="5">
    <location>
        <begin position="260"/>
        <end position="280"/>
    </location>
</feature>
<dbReference type="Gene3D" id="1.20.1530.20">
    <property type="match status" value="1"/>
</dbReference>
<comment type="caution">
    <text evidence="6">The sequence shown here is derived from an EMBL/GenBank/DDBJ whole genome shotgun (WGS) entry which is preliminary data.</text>
</comment>
<name>A0A2T1GIE6_9CYAN</name>
<dbReference type="InterPro" id="IPR002657">
    <property type="entry name" value="BilAc:Na_symport/Acr3"/>
</dbReference>
<evidence type="ECO:0000256" key="3">
    <source>
        <dbReference type="ARBA" id="ARBA00022989"/>
    </source>
</evidence>
<keyword evidence="2 5" id="KW-0812">Transmembrane</keyword>
<sequence length="297" mass="31290">MQDSILTTLVLPIALAIIMLGLGLSLKSDDFLRIFKYPKAVTIGLIGQLVILPIIALAIVKIIPMPPAIAVGLIVLALCPCGPSSNMITYLAGGDVALAVTLTVFSSIITIFTIPLFASLAVNSFLGTNAIVSLPIVATMGQIFLITVIPIALGMLIQNRLPELARRLEKATNKLAVGFLVLIIILLVAKEWSKLPGFIVQAGMGVMLLNILGMAAGYAISKLLNLNIAQQICIAIEVGIQNGTLAIAITAGILKDAEMAIPAAIYSLFMYLTGFAVIFYSKNLTSNASEIPSSDLS</sequence>
<dbReference type="InterPro" id="IPR004710">
    <property type="entry name" value="Bilac:Na_transpt"/>
</dbReference>
<evidence type="ECO:0000313" key="6">
    <source>
        <dbReference type="EMBL" id="PSB57503.1"/>
    </source>
</evidence>
<dbReference type="InterPro" id="IPR038770">
    <property type="entry name" value="Na+/solute_symporter_sf"/>
</dbReference>
<feature type="transmembrane region" description="Helical" evidence="5">
    <location>
        <begin position="69"/>
        <end position="89"/>
    </location>
</feature>